<keyword evidence="3" id="KW-0812">Transmembrane</keyword>
<keyword evidence="1" id="KW-0479">Metal-binding</keyword>
<dbReference type="SMART" id="SM00184">
    <property type="entry name" value="RING"/>
    <property type="match status" value="1"/>
</dbReference>
<feature type="domain" description="RING-type" evidence="4">
    <location>
        <begin position="116"/>
        <end position="158"/>
    </location>
</feature>
<gene>
    <name evidence="5" type="ORF">OIU84_003560</name>
</gene>
<keyword evidence="3" id="KW-0472">Membrane</keyword>
<reference evidence="5 6" key="1">
    <citation type="journal article" date="2023" name="Int. J. Mol. Sci.">
        <title>De Novo Assembly and Annotation of 11 Diverse Shrub Willow (Salix) Genomes Reveals Novel Gene Organization in Sex-Linked Regions.</title>
        <authorList>
            <person name="Hyden B."/>
            <person name="Feng K."/>
            <person name="Yates T.B."/>
            <person name="Jawdy S."/>
            <person name="Cereghino C."/>
            <person name="Smart L.B."/>
            <person name="Muchero W."/>
        </authorList>
    </citation>
    <scope>NUCLEOTIDE SEQUENCE [LARGE SCALE GENOMIC DNA]</scope>
    <source>
        <tissue evidence="5">Shoot tip</tissue>
    </source>
</reference>
<evidence type="ECO:0000313" key="5">
    <source>
        <dbReference type="EMBL" id="KAJ6414583.1"/>
    </source>
</evidence>
<sequence length="198" mass="21370">MEHPPTIFMVPEPPPFPSSPRSVDLAPLEFILAFIAVIAVPALIYTFFFSIKCPPGPCRRRRRRSHRSSSSVVVSDTLSVADTDDLNVTASGDQKERASNVKFQKEVHSDDVGSECPVCLSVFSDGESVKQLSVCKHSFHAPCIDMWLNSHSNCPVCRASIASPAKHPGKNASSSSSSTSRNNGDDLQQGMPDAASLV</sequence>
<dbReference type="PANTHER" id="PTHR45676:SF88">
    <property type="entry name" value="RING-H2 FINGER PROTEIN ATL33"/>
    <property type="match status" value="1"/>
</dbReference>
<dbReference type="AlphaFoldDB" id="A0AAD6P3B2"/>
<dbReference type="InterPro" id="IPR013083">
    <property type="entry name" value="Znf_RING/FYVE/PHD"/>
</dbReference>
<feature type="transmembrane region" description="Helical" evidence="3">
    <location>
        <begin position="30"/>
        <end position="51"/>
    </location>
</feature>
<dbReference type="Gene3D" id="3.30.40.10">
    <property type="entry name" value="Zinc/RING finger domain, C3HC4 (zinc finger)"/>
    <property type="match status" value="1"/>
</dbReference>
<protein>
    <recommendedName>
        <fullName evidence="4">RING-type domain-containing protein</fullName>
    </recommendedName>
</protein>
<keyword evidence="1" id="KW-0863">Zinc-finger</keyword>
<accession>A0AAD6P3B2</accession>
<dbReference type="SUPFAM" id="SSF57850">
    <property type="entry name" value="RING/U-box"/>
    <property type="match status" value="1"/>
</dbReference>
<evidence type="ECO:0000259" key="4">
    <source>
        <dbReference type="PROSITE" id="PS50089"/>
    </source>
</evidence>
<evidence type="ECO:0000256" key="3">
    <source>
        <dbReference type="SAM" id="Phobius"/>
    </source>
</evidence>
<keyword evidence="6" id="KW-1185">Reference proteome</keyword>
<organism evidence="5 6">
    <name type="scientific">Salix udensis</name>
    <dbReference type="NCBI Taxonomy" id="889485"/>
    <lineage>
        <taxon>Eukaryota</taxon>
        <taxon>Viridiplantae</taxon>
        <taxon>Streptophyta</taxon>
        <taxon>Embryophyta</taxon>
        <taxon>Tracheophyta</taxon>
        <taxon>Spermatophyta</taxon>
        <taxon>Magnoliopsida</taxon>
        <taxon>eudicotyledons</taxon>
        <taxon>Gunneridae</taxon>
        <taxon>Pentapetalae</taxon>
        <taxon>rosids</taxon>
        <taxon>fabids</taxon>
        <taxon>Malpighiales</taxon>
        <taxon>Salicaceae</taxon>
        <taxon>Saliceae</taxon>
        <taxon>Salix</taxon>
    </lineage>
</organism>
<keyword evidence="3" id="KW-1133">Transmembrane helix</keyword>
<evidence type="ECO:0000313" key="6">
    <source>
        <dbReference type="Proteomes" id="UP001162972"/>
    </source>
</evidence>
<dbReference type="PROSITE" id="PS50089">
    <property type="entry name" value="ZF_RING_2"/>
    <property type="match status" value="1"/>
</dbReference>
<name>A0AAD6P3B2_9ROSI</name>
<dbReference type="GO" id="GO:0016567">
    <property type="term" value="P:protein ubiquitination"/>
    <property type="evidence" value="ECO:0007669"/>
    <property type="project" value="TreeGrafter"/>
</dbReference>
<dbReference type="GO" id="GO:0008270">
    <property type="term" value="F:zinc ion binding"/>
    <property type="evidence" value="ECO:0007669"/>
    <property type="project" value="UniProtKB-KW"/>
</dbReference>
<dbReference type="InterPro" id="IPR001841">
    <property type="entry name" value="Znf_RING"/>
</dbReference>
<keyword evidence="1" id="KW-0862">Zinc</keyword>
<evidence type="ECO:0000256" key="2">
    <source>
        <dbReference type="SAM" id="MobiDB-lite"/>
    </source>
</evidence>
<comment type="caution">
    <text evidence="5">The sequence shown here is derived from an EMBL/GenBank/DDBJ whole genome shotgun (WGS) entry which is preliminary data.</text>
</comment>
<proteinExistence type="predicted"/>
<evidence type="ECO:0000256" key="1">
    <source>
        <dbReference type="PROSITE-ProRule" id="PRU00175"/>
    </source>
</evidence>
<dbReference type="Pfam" id="PF13639">
    <property type="entry name" value="zf-RING_2"/>
    <property type="match status" value="1"/>
</dbReference>
<dbReference type="PANTHER" id="PTHR45676">
    <property type="entry name" value="RING-H2 FINGER PROTEIN ATL51-RELATED"/>
    <property type="match status" value="1"/>
</dbReference>
<dbReference type="CDD" id="cd16461">
    <property type="entry name" value="RING-H2_EL5-like"/>
    <property type="match status" value="1"/>
</dbReference>
<dbReference type="EMBL" id="JAPFFJ010000012">
    <property type="protein sequence ID" value="KAJ6414583.1"/>
    <property type="molecule type" value="Genomic_DNA"/>
</dbReference>
<feature type="region of interest" description="Disordered" evidence="2">
    <location>
        <begin position="164"/>
        <end position="198"/>
    </location>
</feature>
<dbReference type="Proteomes" id="UP001162972">
    <property type="component" value="Chromosome 3"/>
</dbReference>